<evidence type="ECO:0000313" key="5">
    <source>
        <dbReference type="EMBL" id="KAI5617740.1"/>
    </source>
</evidence>
<dbReference type="PRINTS" id="PR01301">
    <property type="entry name" value="RGSPROTEIN"/>
</dbReference>
<dbReference type="GO" id="GO:0070411">
    <property type="term" value="F:I-SMAD binding"/>
    <property type="evidence" value="ECO:0007669"/>
    <property type="project" value="TreeGrafter"/>
</dbReference>
<evidence type="ECO:0000313" key="6">
    <source>
        <dbReference type="Proteomes" id="UP001205998"/>
    </source>
</evidence>
<evidence type="ECO:0000259" key="4">
    <source>
        <dbReference type="PROSITE" id="PS50132"/>
    </source>
</evidence>
<dbReference type="Gene3D" id="1.10.196.10">
    <property type="match status" value="1"/>
</dbReference>
<dbReference type="GO" id="GO:0005886">
    <property type="term" value="C:plasma membrane"/>
    <property type="evidence" value="ECO:0007669"/>
    <property type="project" value="TreeGrafter"/>
</dbReference>
<dbReference type="GO" id="GO:0019901">
    <property type="term" value="F:protein kinase binding"/>
    <property type="evidence" value="ECO:0007669"/>
    <property type="project" value="TreeGrafter"/>
</dbReference>
<feature type="compositionally biased region" description="Basic and acidic residues" evidence="3">
    <location>
        <begin position="214"/>
        <end position="228"/>
    </location>
</feature>
<dbReference type="PROSITE" id="PS50132">
    <property type="entry name" value="RGS"/>
    <property type="match status" value="1"/>
</dbReference>
<accession>A0AAD5FI19</accession>
<dbReference type="Proteomes" id="UP001205998">
    <property type="component" value="Unassembled WGS sequence"/>
</dbReference>
<sequence length="332" mass="37749">MAMRVMQCHGGAVDHFRKGVLRPPVPGEENIKSDAVRPESYEPEGRASPDHAHPSWAGSLKALLDEQDGIALFREFLVQEGCSDVIDFWLACSGFWLAYCSTPSCSSTSMEMLEDKRRLKLAKAIYKKYIISGGVVAKKIKPLTKSSIRERIRLTQLDSTLFQLAKQEVQETMELEAYPLFLKSNIFLRCRQETCTEQEHHKHQLNIHTQETANSKEEINHSEEEHQDNLTLETGNNKQEVNRPIQEAESGKKELKHKRENGKQEVPRFSSRLVEETKWVEPEISSANHKRLEHQNDGNLMMLQFPQHPVSAPPISSLPIIAPPTSVLNIPL</sequence>
<feature type="region of interest" description="Disordered" evidence="3">
    <location>
        <begin position="19"/>
        <end position="52"/>
    </location>
</feature>
<dbReference type="EMBL" id="MU551698">
    <property type="protein sequence ID" value="KAI5617740.1"/>
    <property type="molecule type" value="Genomic_DNA"/>
</dbReference>
<feature type="compositionally biased region" description="Polar residues" evidence="3">
    <location>
        <begin position="229"/>
        <end position="239"/>
    </location>
</feature>
<protein>
    <submittedName>
        <fullName evidence="5">Axin-1</fullName>
    </submittedName>
</protein>
<dbReference type="Pfam" id="PF00615">
    <property type="entry name" value="RGS"/>
    <property type="match status" value="1"/>
</dbReference>
<dbReference type="GO" id="GO:0032436">
    <property type="term" value="P:positive regulation of proteasomal ubiquitin-dependent protein catabolic process"/>
    <property type="evidence" value="ECO:0007669"/>
    <property type="project" value="TreeGrafter"/>
</dbReference>
<dbReference type="GO" id="GO:0008013">
    <property type="term" value="F:beta-catenin binding"/>
    <property type="evidence" value="ECO:0007669"/>
    <property type="project" value="TreeGrafter"/>
</dbReference>
<evidence type="ECO:0000256" key="2">
    <source>
        <dbReference type="ARBA" id="ARBA00022490"/>
    </source>
</evidence>
<dbReference type="PANTHER" id="PTHR46102">
    <property type="entry name" value="AXIN"/>
    <property type="match status" value="1"/>
</dbReference>
<keyword evidence="2" id="KW-0963">Cytoplasm</keyword>
<dbReference type="InterPro" id="IPR016137">
    <property type="entry name" value="RGS"/>
</dbReference>
<dbReference type="SMART" id="SM00315">
    <property type="entry name" value="RGS"/>
    <property type="match status" value="1"/>
</dbReference>
<evidence type="ECO:0000256" key="3">
    <source>
        <dbReference type="SAM" id="MobiDB-lite"/>
    </source>
</evidence>
<reference evidence="5" key="1">
    <citation type="submission" date="2018-07" db="EMBL/GenBank/DDBJ databases">
        <title>Comparative genomics of catfishes provides insights into carnivory and benthic adaptation.</title>
        <authorList>
            <person name="Zhang Y."/>
            <person name="Wang D."/>
            <person name="Peng Z."/>
            <person name="Zheng S."/>
            <person name="Shao F."/>
            <person name="Tao W."/>
        </authorList>
    </citation>
    <scope>NUCLEOTIDE SEQUENCE</scope>
    <source>
        <strain evidence="5">Chongqing</strain>
    </source>
</reference>
<organism evidence="5 6">
    <name type="scientific">Silurus asotus</name>
    <name type="common">Amur catfish</name>
    <name type="synonym">Parasilurus asotus</name>
    <dbReference type="NCBI Taxonomy" id="30991"/>
    <lineage>
        <taxon>Eukaryota</taxon>
        <taxon>Metazoa</taxon>
        <taxon>Chordata</taxon>
        <taxon>Craniata</taxon>
        <taxon>Vertebrata</taxon>
        <taxon>Euteleostomi</taxon>
        <taxon>Actinopterygii</taxon>
        <taxon>Neopterygii</taxon>
        <taxon>Teleostei</taxon>
        <taxon>Ostariophysi</taxon>
        <taxon>Siluriformes</taxon>
        <taxon>Siluridae</taxon>
        <taxon>Silurus</taxon>
    </lineage>
</organism>
<feature type="compositionally biased region" description="Basic and acidic residues" evidence="3">
    <location>
        <begin position="29"/>
        <end position="52"/>
    </location>
</feature>
<dbReference type="InterPro" id="IPR044926">
    <property type="entry name" value="RGS_subdomain_2"/>
</dbReference>
<dbReference type="InterPro" id="IPR043581">
    <property type="entry name" value="Axin-like"/>
</dbReference>
<comment type="caution">
    <text evidence="5">The sequence shown here is derived from an EMBL/GenBank/DDBJ whole genome shotgun (WGS) entry which is preliminary data.</text>
</comment>
<dbReference type="GO" id="GO:0031625">
    <property type="term" value="F:ubiquitin protein ligase binding"/>
    <property type="evidence" value="ECO:0007669"/>
    <property type="project" value="TreeGrafter"/>
</dbReference>
<dbReference type="SUPFAM" id="SSF48097">
    <property type="entry name" value="Regulator of G-protein signaling, RGS"/>
    <property type="match status" value="1"/>
</dbReference>
<name>A0AAD5FI19_SILAS</name>
<dbReference type="Gene3D" id="1.10.167.10">
    <property type="entry name" value="Regulator of G-protein Signalling 4, domain 2"/>
    <property type="match status" value="1"/>
</dbReference>
<dbReference type="PANTHER" id="PTHR46102:SF2">
    <property type="entry name" value="AXIN"/>
    <property type="match status" value="1"/>
</dbReference>
<gene>
    <name evidence="5" type="ORF">C0J50_22706</name>
</gene>
<dbReference type="InterPro" id="IPR036305">
    <property type="entry name" value="RGS_sf"/>
</dbReference>
<dbReference type="InterPro" id="IPR024066">
    <property type="entry name" value="RGS_subdom1/3"/>
</dbReference>
<dbReference type="GO" id="GO:0090090">
    <property type="term" value="P:negative regulation of canonical Wnt signaling pathway"/>
    <property type="evidence" value="ECO:0007669"/>
    <property type="project" value="InterPro"/>
</dbReference>
<dbReference type="GO" id="GO:0005634">
    <property type="term" value="C:nucleus"/>
    <property type="evidence" value="ECO:0007669"/>
    <property type="project" value="TreeGrafter"/>
</dbReference>
<dbReference type="GO" id="GO:0060090">
    <property type="term" value="F:molecular adaptor activity"/>
    <property type="evidence" value="ECO:0007669"/>
    <property type="project" value="TreeGrafter"/>
</dbReference>
<dbReference type="GO" id="GO:0030877">
    <property type="term" value="C:beta-catenin destruction complex"/>
    <property type="evidence" value="ECO:0007669"/>
    <property type="project" value="TreeGrafter"/>
</dbReference>
<comment type="subcellular location">
    <subcellularLocation>
        <location evidence="1">Cytoplasm</location>
    </subcellularLocation>
</comment>
<feature type="region of interest" description="Disordered" evidence="3">
    <location>
        <begin position="211"/>
        <end position="266"/>
    </location>
</feature>
<dbReference type="AlphaFoldDB" id="A0AAD5FI19"/>
<evidence type="ECO:0000256" key="1">
    <source>
        <dbReference type="ARBA" id="ARBA00004496"/>
    </source>
</evidence>
<dbReference type="GO" id="GO:0005737">
    <property type="term" value="C:cytoplasm"/>
    <property type="evidence" value="ECO:0007669"/>
    <property type="project" value="UniProtKB-SubCell"/>
</dbReference>
<proteinExistence type="predicted"/>
<keyword evidence="6" id="KW-1185">Reference proteome</keyword>
<feature type="domain" description="RGS" evidence="4">
    <location>
        <begin position="59"/>
        <end position="189"/>
    </location>
</feature>
<dbReference type="GO" id="GO:0048468">
    <property type="term" value="P:cell development"/>
    <property type="evidence" value="ECO:0007669"/>
    <property type="project" value="TreeGrafter"/>
</dbReference>